<keyword evidence="1" id="KW-0946">Virion</keyword>
<evidence type="ECO:0000313" key="1">
    <source>
        <dbReference type="EMBL" id="QJA45060.1"/>
    </source>
</evidence>
<dbReference type="AlphaFoldDB" id="A0A6H1ZD01"/>
<organism evidence="1">
    <name type="scientific">viral metagenome</name>
    <dbReference type="NCBI Taxonomy" id="1070528"/>
    <lineage>
        <taxon>unclassified sequences</taxon>
        <taxon>metagenomes</taxon>
        <taxon>organismal metagenomes</taxon>
    </lineage>
</organism>
<evidence type="ECO:0000313" key="2">
    <source>
        <dbReference type="EMBL" id="QJH95059.1"/>
    </source>
</evidence>
<protein>
    <submittedName>
        <fullName evidence="1">Putative coat protein</fullName>
    </submittedName>
</protein>
<proteinExistence type="predicted"/>
<accession>A0A6H1ZD01</accession>
<keyword evidence="1" id="KW-0167">Capsid protein</keyword>
<name>A0A6H1ZD01_9ZZZZ</name>
<gene>
    <name evidence="1" type="ORF">TM448A00172_0019</name>
    <name evidence="2" type="ORF">TM448B00344_0005</name>
</gene>
<dbReference type="EMBL" id="MT144612">
    <property type="protein sequence ID" value="QJH95059.1"/>
    <property type="molecule type" value="Genomic_DNA"/>
</dbReference>
<reference evidence="1" key="1">
    <citation type="submission" date="2020-03" db="EMBL/GenBank/DDBJ databases">
        <title>The deep terrestrial virosphere.</title>
        <authorList>
            <person name="Holmfeldt K."/>
            <person name="Nilsson E."/>
            <person name="Simone D."/>
            <person name="Lopez-Fernandez M."/>
            <person name="Wu X."/>
            <person name="de Brujin I."/>
            <person name="Lundin D."/>
            <person name="Andersson A."/>
            <person name="Bertilsson S."/>
            <person name="Dopson M."/>
        </authorList>
    </citation>
    <scope>NUCLEOTIDE SEQUENCE</scope>
    <source>
        <strain evidence="1">TM448A00172</strain>
        <strain evidence="2">TM448B00344</strain>
    </source>
</reference>
<dbReference type="EMBL" id="MT143985">
    <property type="protein sequence ID" value="QJA45060.1"/>
    <property type="molecule type" value="Genomic_DNA"/>
</dbReference>
<sequence>MGRKLYKKVVYKALASTEEQATLSIGTKVDRPYRSDLVVENYTKGTAATAQDLTATTDKLEINKQKTILMYVDDVDKIQNKWSAAKLWAEEAAERLAVAIDAEFLYEVTNAGDTIDDGDLGGTAGNPIAVSVSNISNIIAKINRKLDQNNVDMERANRFMVLSPQFYDFLWSYIAGKETLLGDKTGEFGNMGRYGGLELFMSNNLTASAVWTPADNPADEATITISGVVFTFQSVIGTTAGNVLQTTSTAVTLDNLVDLINNPTSSTANHVAFTGADLRTVQQMVAVDGATYVTVYHKGQSYLTVASSEALDLWSNETQHCLAGVKKAIDLVIQLNPDVEMASTVSAGKRGMNIMPMTIFGVKTFNQGTNEILDVQLDSSGY</sequence>
<dbReference type="GO" id="GO:0019028">
    <property type="term" value="C:viral capsid"/>
    <property type="evidence" value="ECO:0007669"/>
    <property type="project" value="UniProtKB-KW"/>
</dbReference>